<feature type="signal peptide" evidence="2">
    <location>
        <begin position="1"/>
        <end position="18"/>
    </location>
</feature>
<evidence type="ECO:0000256" key="1">
    <source>
        <dbReference type="ARBA" id="ARBA00008061"/>
    </source>
</evidence>
<dbReference type="InterPro" id="IPR017853">
    <property type="entry name" value="GH"/>
</dbReference>
<organism evidence="4 5">
    <name type="scientific">Flavobacterium luteum</name>
    <dbReference type="NCBI Taxonomy" id="2026654"/>
    <lineage>
        <taxon>Bacteria</taxon>
        <taxon>Pseudomonadati</taxon>
        <taxon>Bacteroidota</taxon>
        <taxon>Flavobacteriia</taxon>
        <taxon>Flavobacteriales</taxon>
        <taxon>Flavobacteriaceae</taxon>
        <taxon>Flavobacterium</taxon>
    </lineage>
</organism>
<dbReference type="GO" id="GO:0005975">
    <property type="term" value="P:carbohydrate metabolic process"/>
    <property type="evidence" value="ECO:0007669"/>
    <property type="project" value="InterPro"/>
</dbReference>
<dbReference type="AlphaFoldDB" id="A0A7J5AA27"/>
<dbReference type="OrthoDB" id="9805159at2"/>
<dbReference type="InterPro" id="IPR014756">
    <property type="entry name" value="Ig_E-set"/>
</dbReference>
<feature type="chain" id="PRO_5029704409" description="Glycosyl hydrolase family 13 catalytic domain-containing protein" evidence="2">
    <location>
        <begin position="19"/>
        <end position="926"/>
    </location>
</feature>
<dbReference type="InterPro" id="IPR013783">
    <property type="entry name" value="Ig-like_fold"/>
</dbReference>
<reference evidence="4 5" key="1">
    <citation type="submission" date="2019-09" db="EMBL/GenBank/DDBJ databases">
        <title>Flavobacterium sp. nov., isolated from glacier ice.</title>
        <authorList>
            <person name="Liu Q."/>
        </authorList>
    </citation>
    <scope>NUCLEOTIDE SEQUENCE [LARGE SCALE GENOMIC DNA]</scope>
    <source>
        <strain evidence="4 5">NBRC 112527</strain>
    </source>
</reference>
<dbReference type="Gene3D" id="3.20.20.80">
    <property type="entry name" value="Glycosidases"/>
    <property type="match status" value="1"/>
</dbReference>
<evidence type="ECO:0000259" key="3">
    <source>
        <dbReference type="SMART" id="SM00642"/>
    </source>
</evidence>
<dbReference type="EMBL" id="WAEM01000008">
    <property type="protein sequence ID" value="KAB1154397.1"/>
    <property type="molecule type" value="Genomic_DNA"/>
</dbReference>
<dbReference type="Gene3D" id="2.60.40.10">
    <property type="entry name" value="Immunoglobulins"/>
    <property type="match status" value="1"/>
</dbReference>
<dbReference type="SUPFAM" id="SSF81296">
    <property type="entry name" value="E set domains"/>
    <property type="match status" value="1"/>
</dbReference>
<sequence length="926" mass="102822">MKNIYTLLLVTFSLLVSAQTVTTVPAIITDDYTGIITITYDPASSAMATATNCYAHTGVTIAGNKWQCTPAWRSSLPKHKLVKNGTKWVLTIDNMYTYYGCAGIYQGLNLVFNDGLGGTKEGKNPTDSEGNFFVKIFPAGELSVKFSAISSSGAISPGSTVTFSADATSSSELTIKKNGVAVKTESNSNTITHSEVLNAVGDYVFTVEAVSGIKTASDSRSVAIISSSENQPRPSGLVGGITYNSSDNTKAHLCLYAKDRNNVLPDNVFVVGDFNNWGISNAYQLKRDGDTGYWWIELSGLQPGVEYAFQYAVKIGNKMVKVSDPYSEKVLNPDDQWEPKKQYPNLKLYPSLGDGYVSVLQTNKPKFNWSSQTQNFVKPNKNNLVIYELWVHDFSSTRSFNAISDRLSYLQNLGVNAIQIMPITEFDGNISWGYNPNHYFAVDKSYGTENDLKKLIDECHKRGIAVILDMVFNHVTGSAPQAKMYWGTNSIATNNPWFNQIAPHGASVNQDYDHNFPQTREMFKRALKYWIDEYKVDGYRMDISHGFCGINCSNRTEIMFDYYNNGVKAGNPDAYFILEHWEQTAGERENYINNGMMCHLNNTKSYEQTAMGWLKDGDDLNSSNQDGFLTYCESHDEERNMYKAKAFGNGPTVKSEAGRCFRAPLNTAFNVLLNGSHMMWMFQELGYDYSIFSNSTGATGNRTDPKPIPESLNWYTNSTRMDSYQKIGQLIQLRTRILPNLFSGNPTSSDLGSGKSARSVIWGSGNERVFVVGNFNAPTDGQTFTGPVNITLPAGSDWYDYLANGNVSISSGTNVSLQPGELKIYTATRYTLPTVSNSYSDFTLGINEMNKDEVVCNVFPTLVDATMTLDTKESIKDIKVIGINGVTFSPILNYNVIDVSKVNSGLYLLHITFNNNKTKTVKFFKK</sequence>
<dbReference type="InterPro" id="IPR006047">
    <property type="entry name" value="GH13_cat_dom"/>
</dbReference>
<dbReference type="SUPFAM" id="SSF51445">
    <property type="entry name" value="(Trans)glycosidases"/>
    <property type="match status" value="1"/>
</dbReference>
<feature type="domain" description="Glycosyl hydrolase family 13 catalytic" evidence="3">
    <location>
        <begin position="388"/>
        <end position="734"/>
    </location>
</feature>
<dbReference type="Pfam" id="PF00128">
    <property type="entry name" value="Alpha-amylase"/>
    <property type="match status" value="1"/>
</dbReference>
<evidence type="ECO:0000313" key="5">
    <source>
        <dbReference type="Proteomes" id="UP000490922"/>
    </source>
</evidence>
<comment type="caution">
    <text evidence="4">The sequence shown here is derived from an EMBL/GenBank/DDBJ whole genome shotgun (WGS) entry which is preliminary data.</text>
</comment>
<dbReference type="PANTHER" id="PTHR43002">
    <property type="entry name" value="GLYCOGEN DEBRANCHING ENZYME"/>
    <property type="match status" value="1"/>
</dbReference>
<dbReference type="InterPro" id="IPR004193">
    <property type="entry name" value="Glyco_hydro_13_N"/>
</dbReference>
<keyword evidence="2" id="KW-0732">Signal</keyword>
<dbReference type="Pfam" id="PF02922">
    <property type="entry name" value="CBM_48"/>
    <property type="match status" value="1"/>
</dbReference>
<dbReference type="RefSeq" id="WP_151108313.1">
    <property type="nucleotide sequence ID" value="NZ_WAEM01000008.1"/>
</dbReference>
<name>A0A7J5AA27_9FLAO</name>
<evidence type="ECO:0000256" key="2">
    <source>
        <dbReference type="SAM" id="SignalP"/>
    </source>
</evidence>
<keyword evidence="5" id="KW-1185">Reference proteome</keyword>
<proteinExistence type="inferred from homology"/>
<accession>A0A7J5AA27</accession>
<dbReference type="GO" id="GO:0004553">
    <property type="term" value="F:hydrolase activity, hydrolyzing O-glycosyl compounds"/>
    <property type="evidence" value="ECO:0007669"/>
    <property type="project" value="InterPro"/>
</dbReference>
<gene>
    <name evidence="4" type="ORF">F6464_12640</name>
</gene>
<evidence type="ECO:0000313" key="4">
    <source>
        <dbReference type="EMBL" id="KAB1154397.1"/>
    </source>
</evidence>
<dbReference type="SMART" id="SM00642">
    <property type="entry name" value="Aamy"/>
    <property type="match status" value="1"/>
</dbReference>
<dbReference type="Proteomes" id="UP000490922">
    <property type="component" value="Unassembled WGS sequence"/>
</dbReference>
<comment type="similarity">
    <text evidence="1">Belongs to the glycosyl hydrolase 13 family.</text>
</comment>
<protein>
    <recommendedName>
        <fullName evidence="3">Glycosyl hydrolase family 13 catalytic domain-containing protein</fullName>
    </recommendedName>
</protein>